<comment type="caution">
    <text evidence="8">The sequence shown here is derived from an EMBL/GenBank/DDBJ whole genome shotgun (WGS) entry which is preliminary data.</text>
</comment>
<dbReference type="EMBL" id="JBANMG010000010">
    <property type="protein sequence ID" value="KAK6948287.1"/>
    <property type="molecule type" value="Genomic_DNA"/>
</dbReference>
<sequence>MVNKQFILSGKDNGRVAVISVSTSDALVDLKCRVASVFDVASVEGISMHNPKGVAINAIESIVNHDSEIRVKVDGKSIRSPCSLKRLPIIGNYPGIYSGHMDNHERLFSRCGSVIKIMCMGAVVCLTNDPRICEMLLSENDYFIRITSDLSHPLHFMKGKAALISYDSDASAFKAAQKFITPGISPRSSRRYADNIQQTIEGSFDVFDEIDRKDMTFPVYEYMVKIASQMVYRTCLGSDIGHFTTVNAPLHEIIHKFGEYTALLERTSISPSWYKYLPYGKHRRLSKVKKRILALINEAIYNAETGGKGEDLPMREAALQSTCIADYLKRAVDEDGNKLPKEDMLKTMVVRVGAGFITTASSLSWLIYSLTHNLGTQERLLQELAESGAMPTRQWTYDEITTLPFLDCFIKETHRMYNPGFQAAWSSKKDVIVPGGWLIPVNSVIIPTTLAIQQSKNYWEHPHIFDPDRWSDETANENKHRLTVTPFQASLRGDDIVLFETKLTIANLVWRYHFENDSREPLEYDPESILTRLLDYHVRARKRTSWPEKLKAPKAANNVDGADTINKN</sequence>
<evidence type="ECO:0000256" key="1">
    <source>
        <dbReference type="ARBA" id="ARBA00001971"/>
    </source>
</evidence>
<keyword evidence="3" id="KW-0349">Heme</keyword>
<dbReference type="CDD" id="cd00302">
    <property type="entry name" value="cytochrome_P450"/>
    <property type="match status" value="1"/>
</dbReference>
<evidence type="ECO:0000256" key="5">
    <source>
        <dbReference type="ARBA" id="ARBA00023002"/>
    </source>
</evidence>
<dbReference type="Pfam" id="PF00067">
    <property type="entry name" value="p450"/>
    <property type="match status" value="1"/>
</dbReference>
<evidence type="ECO:0000256" key="2">
    <source>
        <dbReference type="ARBA" id="ARBA00010617"/>
    </source>
</evidence>
<gene>
    <name evidence="8" type="ORF">Daesc_010052</name>
</gene>
<reference evidence="8 9" key="1">
    <citation type="journal article" date="2024" name="Front Chem Biol">
        <title>Unveiling the potential of Daldinia eschscholtzii MFLUCC 19-0629 through bioactivity and bioinformatics studies for enhanced sustainable agriculture production.</title>
        <authorList>
            <person name="Brooks S."/>
            <person name="Weaver J.A."/>
            <person name="Klomchit A."/>
            <person name="Alharthi S.A."/>
            <person name="Onlamun T."/>
            <person name="Nurani R."/>
            <person name="Vong T.K."/>
            <person name="Alberti F."/>
            <person name="Greco C."/>
        </authorList>
    </citation>
    <scope>NUCLEOTIDE SEQUENCE [LARGE SCALE GENOMIC DNA]</scope>
    <source>
        <strain evidence="8">MFLUCC 19-0629</strain>
    </source>
</reference>
<evidence type="ECO:0000256" key="7">
    <source>
        <dbReference type="ARBA" id="ARBA00023033"/>
    </source>
</evidence>
<dbReference type="PANTHER" id="PTHR24291:SF50">
    <property type="entry name" value="BIFUNCTIONAL ALBAFLAVENONE MONOOXYGENASE_TERPENE SYNTHASE"/>
    <property type="match status" value="1"/>
</dbReference>
<proteinExistence type="inferred from homology"/>
<keyword evidence="6" id="KW-0408">Iron</keyword>
<dbReference type="PRINTS" id="PR00465">
    <property type="entry name" value="EP450IV"/>
</dbReference>
<dbReference type="Gene3D" id="1.10.630.10">
    <property type="entry name" value="Cytochrome P450"/>
    <property type="match status" value="1"/>
</dbReference>
<protein>
    <recommendedName>
        <fullName evidence="10">Cytochrome P450</fullName>
    </recommendedName>
</protein>
<dbReference type="GO" id="GO:0020037">
    <property type="term" value="F:heme binding"/>
    <property type="evidence" value="ECO:0007669"/>
    <property type="project" value="InterPro"/>
</dbReference>
<keyword evidence="5" id="KW-0560">Oxidoreductase</keyword>
<accession>A0AAX6M7D0</accession>
<dbReference type="InterPro" id="IPR001128">
    <property type="entry name" value="Cyt_P450"/>
</dbReference>
<dbReference type="PANTHER" id="PTHR24291">
    <property type="entry name" value="CYTOCHROME P450 FAMILY 4"/>
    <property type="match status" value="1"/>
</dbReference>
<keyword evidence="9" id="KW-1185">Reference proteome</keyword>
<comment type="similarity">
    <text evidence="2">Belongs to the cytochrome P450 family.</text>
</comment>
<dbReference type="Proteomes" id="UP001369815">
    <property type="component" value="Unassembled WGS sequence"/>
</dbReference>
<dbReference type="GO" id="GO:0004497">
    <property type="term" value="F:monooxygenase activity"/>
    <property type="evidence" value="ECO:0007669"/>
    <property type="project" value="UniProtKB-KW"/>
</dbReference>
<dbReference type="GO" id="GO:0005506">
    <property type="term" value="F:iron ion binding"/>
    <property type="evidence" value="ECO:0007669"/>
    <property type="project" value="InterPro"/>
</dbReference>
<comment type="cofactor">
    <cofactor evidence="1">
        <name>heme</name>
        <dbReference type="ChEBI" id="CHEBI:30413"/>
    </cofactor>
</comment>
<dbReference type="InterPro" id="IPR036396">
    <property type="entry name" value="Cyt_P450_sf"/>
</dbReference>
<evidence type="ECO:0000313" key="8">
    <source>
        <dbReference type="EMBL" id="KAK6948287.1"/>
    </source>
</evidence>
<organism evidence="8 9">
    <name type="scientific">Daldinia eschscholtzii</name>
    <dbReference type="NCBI Taxonomy" id="292717"/>
    <lineage>
        <taxon>Eukaryota</taxon>
        <taxon>Fungi</taxon>
        <taxon>Dikarya</taxon>
        <taxon>Ascomycota</taxon>
        <taxon>Pezizomycotina</taxon>
        <taxon>Sordariomycetes</taxon>
        <taxon>Xylariomycetidae</taxon>
        <taxon>Xylariales</taxon>
        <taxon>Hypoxylaceae</taxon>
        <taxon>Daldinia</taxon>
    </lineage>
</organism>
<evidence type="ECO:0000256" key="4">
    <source>
        <dbReference type="ARBA" id="ARBA00022723"/>
    </source>
</evidence>
<evidence type="ECO:0008006" key="10">
    <source>
        <dbReference type="Google" id="ProtNLM"/>
    </source>
</evidence>
<evidence type="ECO:0000256" key="3">
    <source>
        <dbReference type="ARBA" id="ARBA00022617"/>
    </source>
</evidence>
<keyword evidence="4" id="KW-0479">Metal-binding</keyword>
<dbReference type="InterPro" id="IPR050196">
    <property type="entry name" value="Cytochrome_P450_Monoox"/>
</dbReference>
<keyword evidence="7" id="KW-0503">Monooxygenase</keyword>
<dbReference type="SUPFAM" id="SSF48264">
    <property type="entry name" value="Cytochrome P450"/>
    <property type="match status" value="1"/>
</dbReference>
<dbReference type="AlphaFoldDB" id="A0AAX6M7D0"/>
<evidence type="ECO:0000313" key="9">
    <source>
        <dbReference type="Proteomes" id="UP001369815"/>
    </source>
</evidence>
<name>A0AAX6M7D0_9PEZI</name>
<dbReference type="GO" id="GO:0016705">
    <property type="term" value="F:oxidoreductase activity, acting on paired donors, with incorporation or reduction of molecular oxygen"/>
    <property type="evidence" value="ECO:0007669"/>
    <property type="project" value="InterPro"/>
</dbReference>
<evidence type="ECO:0000256" key="6">
    <source>
        <dbReference type="ARBA" id="ARBA00023004"/>
    </source>
</evidence>
<dbReference type="InterPro" id="IPR002403">
    <property type="entry name" value="Cyt_P450_E_grp-IV"/>
</dbReference>